<gene>
    <name evidence="1" type="ORF">CR513_14003</name>
</gene>
<dbReference type="AlphaFoldDB" id="A0A371HIJ0"/>
<organism evidence="1 2">
    <name type="scientific">Mucuna pruriens</name>
    <name type="common">Velvet bean</name>
    <name type="synonym">Dolichos pruriens</name>
    <dbReference type="NCBI Taxonomy" id="157652"/>
    <lineage>
        <taxon>Eukaryota</taxon>
        <taxon>Viridiplantae</taxon>
        <taxon>Streptophyta</taxon>
        <taxon>Embryophyta</taxon>
        <taxon>Tracheophyta</taxon>
        <taxon>Spermatophyta</taxon>
        <taxon>Magnoliopsida</taxon>
        <taxon>eudicotyledons</taxon>
        <taxon>Gunneridae</taxon>
        <taxon>Pentapetalae</taxon>
        <taxon>rosids</taxon>
        <taxon>fabids</taxon>
        <taxon>Fabales</taxon>
        <taxon>Fabaceae</taxon>
        <taxon>Papilionoideae</taxon>
        <taxon>50 kb inversion clade</taxon>
        <taxon>NPAAA clade</taxon>
        <taxon>indigoferoid/millettioid clade</taxon>
        <taxon>Phaseoleae</taxon>
        <taxon>Mucuna</taxon>
    </lineage>
</organism>
<name>A0A371HIJ0_MUCPR</name>
<dbReference type="EMBL" id="QJKJ01002515">
    <property type="protein sequence ID" value="RDY02532.1"/>
    <property type="molecule type" value="Genomic_DNA"/>
</dbReference>
<evidence type="ECO:0000313" key="2">
    <source>
        <dbReference type="Proteomes" id="UP000257109"/>
    </source>
</evidence>
<reference evidence="1" key="1">
    <citation type="submission" date="2018-05" db="EMBL/GenBank/DDBJ databases">
        <title>Draft genome of Mucuna pruriens seed.</title>
        <authorList>
            <person name="Nnadi N.E."/>
            <person name="Vos R."/>
            <person name="Hasami M.H."/>
            <person name="Devisetty U.K."/>
            <person name="Aguiy J.C."/>
        </authorList>
    </citation>
    <scope>NUCLEOTIDE SEQUENCE [LARGE SCALE GENOMIC DNA]</scope>
    <source>
        <strain evidence="1">JCA_2017</strain>
    </source>
</reference>
<comment type="caution">
    <text evidence="1">The sequence shown here is derived from an EMBL/GenBank/DDBJ whole genome shotgun (WGS) entry which is preliminary data.</text>
</comment>
<dbReference type="Proteomes" id="UP000257109">
    <property type="component" value="Unassembled WGS sequence"/>
</dbReference>
<sequence>MLAHTTWLIAKTDPFKYIFEKLALTGWIAHCQIALSEYDIDNKVSLSIEEVQDKDLGSWKLSEVIARYSRHTPMDGNLNVWPTLVHHCRPSKAIVSLRSSPVRLCRVCLSRNNIGSPSRSPIETIQVTLTILIVRDPRHPEEGMGLLLPKIRDLKDTR</sequence>
<keyword evidence="2" id="KW-1185">Reference proteome</keyword>
<accession>A0A371HIJ0</accession>
<evidence type="ECO:0000313" key="1">
    <source>
        <dbReference type="EMBL" id="RDY02532.1"/>
    </source>
</evidence>
<proteinExistence type="predicted"/>
<protein>
    <submittedName>
        <fullName evidence="1">Uncharacterized protein</fullName>
    </submittedName>
</protein>
<feature type="non-terminal residue" evidence="1">
    <location>
        <position position="1"/>
    </location>
</feature>